<dbReference type="RefSeq" id="WP_054211463.1">
    <property type="nucleotide sequence ID" value="NZ_LGSZ01000068.1"/>
</dbReference>
<accession>A0A0N1N0E1</accession>
<dbReference type="Proteomes" id="UP000037822">
    <property type="component" value="Unassembled WGS sequence"/>
</dbReference>
<keyword evidence="2" id="KW-0812">Transmembrane</keyword>
<comment type="caution">
    <text evidence="3">The sequence shown here is derived from an EMBL/GenBank/DDBJ whole genome shotgun (WGS) entry which is preliminary data.</text>
</comment>
<proteinExistence type="predicted"/>
<dbReference type="AlphaFoldDB" id="A0A0N1N0E1"/>
<evidence type="ECO:0000313" key="3">
    <source>
        <dbReference type="EMBL" id="KPH76443.1"/>
    </source>
</evidence>
<keyword evidence="2" id="KW-0472">Membrane</keyword>
<sequence length="226" mass="24093">MYNSDIPTRAELPTSAQLLRSTAIAIVAAAGILVTIVLPAEYAIDPTGIGRMLKLTEMGEIKTQLAAEAEADRLKDSSTTPAQPAPATPSPDQRSSLLTTLAGLFASTAQAGERIDLAQAEKTDETVITLEPTKGVEYKLTMVKGAQVTFDWSVKDGVVNYDMHGTPGPGAKEKSYKTGRAVAGDTGVLTAEFDGGHGWFWRNRGTKPVIIILRTKGAYAEIKRMS</sequence>
<dbReference type="OrthoDB" id="952847at2"/>
<evidence type="ECO:0000256" key="1">
    <source>
        <dbReference type="SAM" id="MobiDB-lite"/>
    </source>
</evidence>
<keyword evidence="4" id="KW-1185">Reference proteome</keyword>
<gene>
    <name evidence="3" type="ORF">AE618_23350</name>
</gene>
<keyword evidence="2" id="KW-1133">Transmembrane helix</keyword>
<feature type="transmembrane region" description="Helical" evidence="2">
    <location>
        <begin position="23"/>
        <end position="44"/>
    </location>
</feature>
<dbReference type="PATRIC" id="fig|1526658.3.peg.4172"/>
<organism evidence="3 4">
    <name type="scientific">Bosea vaviloviae</name>
    <dbReference type="NCBI Taxonomy" id="1526658"/>
    <lineage>
        <taxon>Bacteria</taxon>
        <taxon>Pseudomonadati</taxon>
        <taxon>Pseudomonadota</taxon>
        <taxon>Alphaproteobacteria</taxon>
        <taxon>Hyphomicrobiales</taxon>
        <taxon>Boseaceae</taxon>
        <taxon>Bosea</taxon>
    </lineage>
</organism>
<feature type="region of interest" description="Disordered" evidence="1">
    <location>
        <begin position="69"/>
        <end position="95"/>
    </location>
</feature>
<dbReference type="EMBL" id="LGSZ01000068">
    <property type="protein sequence ID" value="KPH76443.1"/>
    <property type="molecule type" value="Genomic_DNA"/>
</dbReference>
<evidence type="ECO:0000313" key="4">
    <source>
        <dbReference type="Proteomes" id="UP000037822"/>
    </source>
</evidence>
<reference evidence="3 4" key="1">
    <citation type="submission" date="2015-07" db="EMBL/GenBank/DDBJ databases">
        <title>Whole genome sequencing of Bosea vaviloviae isolated from cave pool.</title>
        <authorList>
            <person name="Tan N.E.H."/>
            <person name="Lee Y.P."/>
            <person name="Gan H.M."/>
            <person name="Barton H."/>
            <person name="Savka M.A."/>
        </authorList>
    </citation>
    <scope>NUCLEOTIDE SEQUENCE [LARGE SCALE GENOMIC DNA]</scope>
    <source>
        <strain evidence="3 4">SD260</strain>
    </source>
</reference>
<evidence type="ECO:0000256" key="2">
    <source>
        <dbReference type="SAM" id="Phobius"/>
    </source>
</evidence>
<evidence type="ECO:0008006" key="5">
    <source>
        <dbReference type="Google" id="ProtNLM"/>
    </source>
</evidence>
<protein>
    <recommendedName>
        <fullName evidence="5">Transmembrane anchor protein</fullName>
    </recommendedName>
</protein>
<name>A0A0N1N0E1_9HYPH</name>